<feature type="chain" id="PRO_5003605988" description="Transporter" evidence="2">
    <location>
        <begin position="34"/>
        <end position="376"/>
    </location>
</feature>
<feature type="signal peptide" evidence="2">
    <location>
        <begin position="1"/>
        <end position="33"/>
    </location>
</feature>
<keyword evidence="2" id="KW-0732">Signal</keyword>
<dbReference type="Pfam" id="PF13557">
    <property type="entry name" value="Phenol_MetA_deg"/>
    <property type="match status" value="1"/>
</dbReference>
<reference evidence="3" key="1">
    <citation type="journal article" date="2012" name="Environ. Microbiol.">
        <title>Genomic content of uncultured Bacteroidetes from contrasting oceanic provinces in the North Atlantic Ocean.</title>
        <authorList>
            <person name="Gomez-Pereira P.R."/>
            <person name="Schuler M."/>
            <person name="Fuchs B.M."/>
            <person name="Bennke C."/>
            <person name="Teeling H."/>
            <person name="Waldmann J."/>
            <person name="Richter M."/>
            <person name="Barbe V."/>
            <person name="Bataille E."/>
            <person name="Glockner F.O."/>
            <person name="Amann R."/>
        </authorList>
    </citation>
    <scope>NUCLEOTIDE SEQUENCE</scope>
</reference>
<evidence type="ECO:0000256" key="2">
    <source>
        <dbReference type="SAM" id="SignalP"/>
    </source>
</evidence>
<protein>
    <recommendedName>
        <fullName evidence="4">Transporter</fullName>
    </recommendedName>
</protein>
<dbReference type="EMBL" id="FO117619">
    <property type="protein sequence ID" value="CCG00867.1"/>
    <property type="molecule type" value="Genomic_DNA"/>
</dbReference>
<evidence type="ECO:0008006" key="4">
    <source>
        <dbReference type="Google" id="ProtNLM"/>
    </source>
</evidence>
<dbReference type="InterPro" id="IPR025737">
    <property type="entry name" value="FApF"/>
</dbReference>
<reference evidence="3" key="2">
    <citation type="submission" date="2012-02" db="EMBL/GenBank/DDBJ databases">
        <authorList>
            <person name="Genoscope - CEA"/>
        </authorList>
    </citation>
    <scope>NUCLEOTIDE SEQUENCE</scope>
</reference>
<keyword evidence="1" id="KW-0175">Coiled coil</keyword>
<gene>
    <name evidence="3" type="ORF">VIS_S3CEB40020</name>
</gene>
<dbReference type="AlphaFoldDB" id="H6RIC1"/>
<organism evidence="3">
    <name type="scientific">uncultured Flavobacteriia bacterium</name>
    <dbReference type="NCBI Taxonomy" id="212695"/>
    <lineage>
        <taxon>Bacteria</taxon>
        <taxon>Pseudomonadati</taxon>
        <taxon>Bacteroidota</taxon>
        <taxon>Flavobacteriia</taxon>
        <taxon>environmental samples</taxon>
    </lineage>
</organism>
<evidence type="ECO:0000313" key="3">
    <source>
        <dbReference type="EMBL" id="CCG00867.1"/>
    </source>
</evidence>
<proteinExistence type="predicted"/>
<accession>H6RIC1</accession>
<sequence>MLKLKYPPFSKSKSLKKILIFTLFFWGSTSSFSAQYTEIINSNQPGFSESPYSVGTGIYQFENNFFLRSISLKPDFPSAQYGGVDLQFRTSFLLEKLELNAHLNYQQDRVALEKIYNTGFGSMTVGAKYLVYQPKYTDKTKEIRSWRKRGAFDKKRLLPSVGVSLGMNADFSNKISGATSITPKVGILLQHNLTQNFNIVNNFYYNNIGSDFSEFSHIVTATQSFYNRYSIFFENKTVFEKNQNNINLGLGLAYLYHKDLQINTSGRFLFEGKAQGFYASFGFSYRIDRHQDTYKDLDINGVKPKNKLGFSKRFLRIFKNKNKGLKTKENKKNNFLGIFGKKKKETEVEKLEREIKELEKEMKKEEKKKERQKSNN</sequence>
<name>H6RIC1_9BACT</name>
<evidence type="ECO:0000256" key="1">
    <source>
        <dbReference type="SAM" id="Coils"/>
    </source>
</evidence>
<feature type="coiled-coil region" evidence="1">
    <location>
        <begin position="341"/>
        <end position="375"/>
    </location>
</feature>